<feature type="transmembrane region" description="Helical" evidence="1">
    <location>
        <begin position="6"/>
        <end position="26"/>
    </location>
</feature>
<proteinExistence type="predicted"/>
<evidence type="ECO:0008006" key="4">
    <source>
        <dbReference type="Google" id="ProtNLM"/>
    </source>
</evidence>
<sequence>MKKDVYMAILAGFVIGTIVALTILNLPKIVKKQVPATKDELALTASPNPTPLPKTIVTLDIEEPVNYSLASSKTIKISGKTGTNNFLITENEEGIDLIQATESGSFSSSFSLREGNNNIYITSLNDKDEEMTKSINVFWTGEKL</sequence>
<evidence type="ECO:0000256" key="1">
    <source>
        <dbReference type="SAM" id="Phobius"/>
    </source>
</evidence>
<dbReference type="AlphaFoldDB" id="A0A1F6AQN7"/>
<dbReference type="Gene3D" id="2.60.40.10">
    <property type="entry name" value="Immunoglobulins"/>
    <property type="match status" value="1"/>
</dbReference>
<dbReference type="EMBL" id="MFJR01000007">
    <property type="protein sequence ID" value="OGG27000.1"/>
    <property type="molecule type" value="Genomic_DNA"/>
</dbReference>
<dbReference type="Proteomes" id="UP000176609">
    <property type="component" value="Unassembled WGS sequence"/>
</dbReference>
<keyword evidence="1" id="KW-1133">Transmembrane helix</keyword>
<organism evidence="2 3">
    <name type="scientific">Candidatus Gottesmanbacteria bacterium RIFCSPLOWO2_01_FULL_39_12b</name>
    <dbReference type="NCBI Taxonomy" id="1798388"/>
    <lineage>
        <taxon>Bacteria</taxon>
        <taxon>Candidatus Gottesmaniibacteriota</taxon>
    </lineage>
</organism>
<evidence type="ECO:0000313" key="2">
    <source>
        <dbReference type="EMBL" id="OGG27000.1"/>
    </source>
</evidence>
<dbReference type="InterPro" id="IPR013783">
    <property type="entry name" value="Ig-like_fold"/>
</dbReference>
<comment type="caution">
    <text evidence="2">The sequence shown here is derived from an EMBL/GenBank/DDBJ whole genome shotgun (WGS) entry which is preliminary data.</text>
</comment>
<accession>A0A1F6AQN7</accession>
<gene>
    <name evidence="2" type="ORF">A2960_02540</name>
</gene>
<keyword evidence="1" id="KW-0472">Membrane</keyword>
<reference evidence="2 3" key="1">
    <citation type="journal article" date="2016" name="Nat. Commun.">
        <title>Thousands of microbial genomes shed light on interconnected biogeochemical processes in an aquifer system.</title>
        <authorList>
            <person name="Anantharaman K."/>
            <person name="Brown C.T."/>
            <person name="Hug L.A."/>
            <person name="Sharon I."/>
            <person name="Castelle C.J."/>
            <person name="Probst A.J."/>
            <person name="Thomas B.C."/>
            <person name="Singh A."/>
            <person name="Wilkins M.J."/>
            <person name="Karaoz U."/>
            <person name="Brodie E.L."/>
            <person name="Williams K.H."/>
            <person name="Hubbard S.S."/>
            <person name="Banfield J.F."/>
        </authorList>
    </citation>
    <scope>NUCLEOTIDE SEQUENCE [LARGE SCALE GENOMIC DNA]</scope>
</reference>
<name>A0A1F6AQN7_9BACT</name>
<evidence type="ECO:0000313" key="3">
    <source>
        <dbReference type="Proteomes" id="UP000176609"/>
    </source>
</evidence>
<keyword evidence="1" id="KW-0812">Transmembrane</keyword>
<protein>
    <recommendedName>
        <fullName evidence="4">Bacterial Ig-like domain-containing protein</fullName>
    </recommendedName>
</protein>